<dbReference type="SUPFAM" id="SSF51735">
    <property type="entry name" value="NAD(P)-binding Rossmann-fold domains"/>
    <property type="match status" value="1"/>
</dbReference>
<dbReference type="GO" id="GO:0043168">
    <property type="term" value="F:anion binding"/>
    <property type="evidence" value="ECO:0007669"/>
    <property type="project" value="UniProtKB-ARBA"/>
</dbReference>
<dbReference type="GeneID" id="24789324"/>
<evidence type="ECO:0000256" key="2">
    <source>
        <dbReference type="ARBA" id="ARBA00011881"/>
    </source>
</evidence>
<comment type="subunit">
    <text evidence="2">Homotetramer.</text>
</comment>
<dbReference type="CDD" id="cd05289">
    <property type="entry name" value="MDR_like_2"/>
    <property type="match status" value="1"/>
</dbReference>
<keyword evidence="8" id="KW-1185">Reference proteome</keyword>
<dbReference type="EC" id="1.1.1.-" evidence="7"/>
<dbReference type="PANTHER" id="PTHR44154">
    <property type="entry name" value="QUINONE OXIDOREDUCTASE"/>
    <property type="match status" value="1"/>
</dbReference>
<keyword evidence="5" id="KW-0694">RNA-binding</keyword>
<keyword evidence="7" id="KW-0560">Oxidoreductase</keyword>
<dbReference type="GO" id="GO:0005737">
    <property type="term" value="C:cytoplasm"/>
    <property type="evidence" value="ECO:0007669"/>
    <property type="project" value="UniProtKB-SubCell"/>
</dbReference>
<evidence type="ECO:0000256" key="3">
    <source>
        <dbReference type="ARBA" id="ARBA00022490"/>
    </source>
</evidence>
<dbReference type="GO" id="GO:0044281">
    <property type="term" value="P:small molecule metabolic process"/>
    <property type="evidence" value="ECO:0007669"/>
    <property type="project" value="UniProtKB-ARBA"/>
</dbReference>
<dbReference type="InterPro" id="IPR036291">
    <property type="entry name" value="NAD(P)-bd_dom_sf"/>
</dbReference>
<dbReference type="Gene3D" id="3.40.50.720">
    <property type="entry name" value="NAD(P)-binding Rossmann-like Domain"/>
    <property type="match status" value="1"/>
</dbReference>
<comment type="subcellular location">
    <subcellularLocation>
        <location evidence="1">Cytoplasm</location>
    </subcellularLocation>
</comment>
<dbReference type="OrthoDB" id="146629at2157"/>
<proteinExistence type="predicted"/>
<evidence type="ECO:0000259" key="6">
    <source>
        <dbReference type="SMART" id="SM00829"/>
    </source>
</evidence>
<name>A0A0E3SMU0_METBA</name>
<dbReference type="Pfam" id="PF13602">
    <property type="entry name" value="ADH_zinc_N_2"/>
    <property type="match status" value="1"/>
</dbReference>
<dbReference type="AlphaFoldDB" id="A0A0E3SMU0"/>
<dbReference type="InterPro" id="IPR011032">
    <property type="entry name" value="GroES-like_sf"/>
</dbReference>
<dbReference type="SUPFAM" id="SSF50129">
    <property type="entry name" value="GroES-like"/>
    <property type="match status" value="1"/>
</dbReference>
<gene>
    <name evidence="7" type="ORF">MSBR3_1770</name>
</gene>
<dbReference type="InterPro" id="IPR051603">
    <property type="entry name" value="Zinc-ADH_QOR/CCCR"/>
</dbReference>
<dbReference type="InterPro" id="IPR020843">
    <property type="entry name" value="ER"/>
</dbReference>
<dbReference type="PATRIC" id="fig|1434107.4.peg.2281"/>
<dbReference type="Pfam" id="PF08240">
    <property type="entry name" value="ADH_N"/>
    <property type="match status" value="1"/>
</dbReference>
<feature type="domain" description="Enoyl reductase (ER)" evidence="6">
    <location>
        <begin position="10"/>
        <end position="301"/>
    </location>
</feature>
<keyword evidence="4" id="KW-0521">NADP</keyword>
<evidence type="ECO:0000256" key="4">
    <source>
        <dbReference type="ARBA" id="ARBA00022857"/>
    </source>
</evidence>
<dbReference type="PANTHER" id="PTHR44154:SF1">
    <property type="entry name" value="QUINONE OXIDOREDUCTASE"/>
    <property type="match status" value="1"/>
</dbReference>
<dbReference type="EMBL" id="CP009517">
    <property type="protein sequence ID" value="AKB82348.1"/>
    <property type="molecule type" value="Genomic_DNA"/>
</dbReference>
<dbReference type="SMART" id="SM00829">
    <property type="entry name" value="PKS_ER"/>
    <property type="match status" value="1"/>
</dbReference>
<dbReference type="Gene3D" id="3.90.180.10">
    <property type="entry name" value="Medium-chain alcohol dehydrogenases, catalytic domain"/>
    <property type="match status" value="1"/>
</dbReference>
<organism evidence="7 8">
    <name type="scientific">Methanosarcina barkeri 3</name>
    <dbReference type="NCBI Taxonomy" id="1434107"/>
    <lineage>
        <taxon>Archaea</taxon>
        <taxon>Methanobacteriati</taxon>
        <taxon>Methanobacteriota</taxon>
        <taxon>Stenosarchaea group</taxon>
        <taxon>Methanomicrobia</taxon>
        <taxon>Methanosarcinales</taxon>
        <taxon>Methanosarcinaceae</taxon>
        <taxon>Methanosarcina</taxon>
    </lineage>
</organism>
<dbReference type="PROSITE" id="PS01162">
    <property type="entry name" value="QOR_ZETA_CRYSTAL"/>
    <property type="match status" value="1"/>
</dbReference>
<reference evidence="7" key="1">
    <citation type="submission" date="2014-07" db="EMBL/GenBank/DDBJ databases">
        <title>Methanogenic archaea and the global carbon cycle.</title>
        <authorList>
            <person name="Henriksen J.R."/>
            <person name="Luke J."/>
            <person name="Reinhart S."/>
            <person name="Benedict M.N."/>
            <person name="Youngblut N.D."/>
            <person name="Metcalf M.E."/>
            <person name="Whitaker R.J."/>
            <person name="Metcalf W.W."/>
        </authorList>
    </citation>
    <scope>NUCLEOTIDE SEQUENCE [LARGE SCALE GENOMIC DNA]</scope>
    <source>
        <strain evidence="7">3</strain>
    </source>
</reference>
<sequence length="308" mass="32991">MKAIRIHEFGEPNVLKYEDIPESQPGPGEVRIKVIAAGVNPVDWKIRSGYMELPLPMTMGSDIAGVVDVAGQGVESFQPEDEVFGKASPGEGGYAEYTVVNSSQIAQKPKSIGFIESAAIPTAGLAAWQSLFDIAGLERGQTVLIHGAAGGVGSFAVQFAKWKGAYVIGTASSKNAEFLKNIGCDEVIDYRNQQFEDIVGNLDVVLDTIGGDTLEKSWSVLKPGGFLVTTVASIPEEKPQKYGVRAERLMTQANGKELAQIAAIIDENKIRPIITTVLPLADAQKAHEMSESGHTRGKIVLRVAEDPK</sequence>
<dbReference type="RefSeq" id="WP_048107781.1">
    <property type="nucleotide sequence ID" value="NZ_CP009517.1"/>
</dbReference>
<dbReference type="Proteomes" id="UP000033066">
    <property type="component" value="Chromosome"/>
</dbReference>
<protein>
    <submittedName>
        <fullName evidence="7">Bifunctional protein: zinc-containing alcohol dehydrogenase</fullName>
        <ecNumber evidence="7">1.1.1.-</ecNumber>
    </submittedName>
</protein>
<dbReference type="GO" id="GO:0016616">
    <property type="term" value="F:oxidoreductase activity, acting on the CH-OH group of donors, NAD or NADP as acceptor"/>
    <property type="evidence" value="ECO:0007669"/>
    <property type="project" value="UniProtKB-ARBA"/>
</dbReference>
<keyword evidence="3" id="KW-0963">Cytoplasm</keyword>
<accession>A0A0E3SMU0</accession>
<dbReference type="InterPro" id="IPR013154">
    <property type="entry name" value="ADH-like_N"/>
</dbReference>
<dbReference type="GO" id="GO:0003723">
    <property type="term" value="F:RNA binding"/>
    <property type="evidence" value="ECO:0007669"/>
    <property type="project" value="UniProtKB-KW"/>
</dbReference>
<dbReference type="GO" id="GO:0008270">
    <property type="term" value="F:zinc ion binding"/>
    <property type="evidence" value="ECO:0007669"/>
    <property type="project" value="InterPro"/>
</dbReference>
<evidence type="ECO:0000313" key="8">
    <source>
        <dbReference type="Proteomes" id="UP000033066"/>
    </source>
</evidence>
<dbReference type="HOGENOM" id="CLU_026673_3_3_2"/>
<evidence type="ECO:0000313" key="7">
    <source>
        <dbReference type="EMBL" id="AKB82348.1"/>
    </source>
</evidence>
<dbReference type="InterPro" id="IPR002364">
    <property type="entry name" value="Quin_OxRdtase/zeta-crystal_CS"/>
</dbReference>
<evidence type="ECO:0000256" key="5">
    <source>
        <dbReference type="ARBA" id="ARBA00022884"/>
    </source>
</evidence>
<evidence type="ECO:0000256" key="1">
    <source>
        <dbReference type="ARBA" id="ARBA00004496"/>
    </source>
</evidence>
<dbReference type="KEGG" id="mbak:MSBR3_1770"/>
<dbReference type="STRING" id="1434107.MSBR3_1770"/>
<dbReference type="GO" id="GO:0030554">
    <property type="term" value="F:adenyl nucleotide binding"/>
    <property type="evidence" value="ECO:0007669"/>
    <property type="project" value="UniProtKB-ARBA"/>
</dbReference>